<accession>A0A1I0EDC3</accession>
<dbReference type="EMBL" id="FOHE01000011">
    <property type="protein sequence ID" value="SET43303.1"/>
    <property type="molecule type" value="Genomic_DNA"/>
</dbReference>
<dbReference type="Proteomes" id="UP000198618">
    <property type="component" value="Unassembled WGS sequence"/>
</dbReference>
<name>A0A1I0EDC3_9BACI</name>
<sequence>MVCDCCKSRGKTWEGSDPKCAFDSEGNFLSDNWNCGTMNELRFIANEIGTVNRDDNSCGTIGYVPVDNDFAPDDFDTFGGYIVMMWYKDRGRTDNAVFMTDDETSDITIKHAELAITTYQTYRKGGRLT</sequence>
<evidence type="ECO:0000313" key="1">
    <source>
        <dbReference type="EMBL" id="SET43303.1"/>
    </source>
</evidence>
<evidence type="ECO:0000313" key="2">
    <source>
        <dbReference type="Proteomes" id="UP000198618"/>
    </source>
</evidence>
<proteinExistence type="predicted"/>
<gene>
    <name evidence="1" type="ORF">SAMN05216389_11158</name>
</gene>
<dbReference type="AlphaFoldDB" id="A0A1I0EDC3"/>
<keyword evidence="2" id="KW-1185">Reference proteome</keyword>
<dbReference type="OrthoDB" id="9955615at2"/>
<protein>
    <submittedName>
        <fullName evidence="1">Uncharacterized protein</fullName>
    </submittedName>
</protein>
<reference evidence="1 2" key="1">
    <citation type="submission" date="2016-10" db="EMBL/GenBank/DDBJ databases">
        <authorList>
            <person name="de Groot N.N."/>
        </authorList>
    </citation>
    <scope>NUCLEOTIDE SEQUENCE [LARGE SCALE GENOMIC DNA]</scope>
    <source>
        <strain evidence="1 2">IBRC-M 10780</strain>
    </source>
</reference>
<organism evidence="1 2">
    <name type="scientific">Oceanobacillus limi</name>
    <dbReference type="NCBI Taxonomy" id="930131"/>
    <lineage>
        <taxon>Bacteria</taxon>
        <taxon>Bacillati</taxon>
        <taxon>Bacillota</taxon>
        <taxon>Bacilli</taxon>
        <taxon>Bacillales</taxon>
        <taxon>Bacillaceae</taxon>
        <taxon>Oceanobacillus</taxon>
    </lineage>
</organism>
<dbReference type="STRING" id="930131.SAMN05216389_11158"/>